<dbReference type="GeneID" id="6074965"/>
<evidence type="ECO:0000313" key="3">
    <source>
        <dbReference type="Proteomes" id="UP000001194"/>
    </source>
</evidence>
<dbReference type="InParanoid" id="B0D5Y8"/>
<feature type="signal peptide" evidence="1">
    <location>
        <begin position="1"/>
        <end position="29"/>
    </location>
</feature>
<organism evidence="3">
    <name type="scientific">Laccaria bicolor (strain S238N-H82 / ATCC MYA-4686)</name>
    <name type="common">Bicoloured deceiver</name>
    <name type="synonym">Laccaria laccata var. bicolor</name>
    <dbReference type="NCBI Taxonomy" id="486041"/>
    <lineage>
        <taxon>Eukaryota</taxon>
        <taxon>Fungi</taxon>
        <taxon>Dikarya</taxon>
        <taxon>Basidiomycota</taxon>
        <taxon>Agaricomycotina</taxon>
        <taxon>Agaricomycetes</taxon>
        <taxon>Agaricomycetidae</taxon>
        <taxon>Agaricales</taxon>
        <taxon>Agaricineae</taxon>
        <taxon>Hydnangiaceae</taxon>
        <taxon>Laccaria</taxon>
    </lineage>
</organism>
<dbReference type="KEGG" id="lbc:LACBIDRAFT_293729"/>
<evidence type="ECO:0000313" key="2">
    <source>
        <dbReference type="EMBL" id="EDR10106.1"/>
    </source>
</evidence>
<dbReference type="OrthoDB" id="3019802at2759"/>
<feature type="chain" id="PRO_5002748492" evidence="1">
    <location>
        <begin position="30"/>
        <end position="210"/>
    </location>
</feature>
<keyword evidence="3" id="KW-1185">Reference proteome</keyword>
<name>B0D5Y8_LACBS</name>
<sequence>MHLFSFKNSALPVVALQVLVLLSSDQAFGAVISIERRMKNAGSWTAKDLKTSAYRNEAMKYNKGSYLPTANNNKVAWIKGAIGDAEHIIEPGAHIKPVLNELGIKKDTPFHKEIKQVLNHKDNLSMLHPGTNKAKAQLATDPKRNPKLKATAKHYLQQPPIRQKASTTMAKLGRAAEKHKIKNFEAKVKAKVKGILPHIKRSELAEYHLD</sequence>
<dbReference type="Proteomes" id="UP000001194">
    <property type="component" value="Unassembled WGS sequence"/>
</dbReference>
<accession>B0D5Y8</accession>
<dbReference type="AlphaFoldDB" id="B0D5Y8"/>
<dbReference type="HOGENOM" id="CLU_115035_0_0_1"/>
<proteinExistence type="predicted"/>
<reference evidence="2 3" key="1">
    <citation type="journal article" date="2008" name="Nature">
        <title>The genome of Laccaria bicolor provides insights into mycorrhizal symbiosis.</title>
        <authorList>
            <person name="Martin F."/>
            <person name="Aerts A."/>
            <person name="Ahren D."/>
            <person name="Brun A."/>
            <person name="Danchin E.G.J."/>
            <person name="Duchaussoy F."/>
            <person name="Gibon J."/>
            <person name="Kohler A."/>
            <person name="Lindquist E."/>
            <person name="Pereda V."/>
            <person name="Salamov A."/>
            <person name="Shapiro H.J."/>
            <person name="Wuyts J."/>
            <person name="Blaudez D."/>
            <person name="Buee M."/>
            <person name="Brokstein P."/>
            <person name="Canbaeck B."/>
            <person name="Cohen D."/>
            <person name="Courty P.E."/>
            <person name="Coutinho P.M."/>
            <person name="Delaruelle C."/>
            <person name="Detter J.C."/>
            <person name="Deveau A."/>
            <person name="DiFazio S."/>
            <person name="Duplessis S."/>
            <person name="Fraissinet-Tachet L."/>
            <person name="Lucic E."/>
            <person name="Frey-Klett P."/>
            <person name="Fourrey C."/>
            <person name="Feussner I."/>
            <person name="Gay G."/>
            <person name="Grimwood J."/>
            <person name="Hoegger P.J."/>
            <person name="Jain P."/>
            <person name="Kilaru S."/>
            <person name="Labbe J."/>
            <person name="Lin Y.C."/>
            <person name="Legue V."/>
            <person name="Le Tacon F."/>
            <person name="Marmeisse R."/>
            <person name="Melayah D."/>
            <person name="Montanini B."/>
            <person name="Muratet M."/>
            <person name="Nehls U."/>
            <person name="Niculita-Hirzel H."/>
            <person name="Oudot-Le Secq M.P."/>
            <person name="Peter M."/>
            <person name="Quesneville H."/>
            <person name="Rajashekar B."/>
            <person name="Reich M."/>
            <person name="Rouhier N."/>
            <person name="Schmutz J."/>
            <person name="Yin T."/>
            <person name="Chalot M."/>
            <person name="Henrissat B."/>
            <person name="Kuees U."/>
            <person name="Lucas S."/>
            <person name="Van de Peer Y."/>
            <person name="Podila G.K."/>
            <person name="Polle A."/>
            <person name="Pukkila P.J."/>
            <person name="Richardson P.M."/>
            <person name="Rouze P."/>
            <person name="Sanders I.R."/>
            <person name="Stajich J.E."/>
            <person name="Tunlid A."/>
            <person name="Tuskan G."/>
            <person name="Grigoriev I.V."/>
        </authorList>
    </citation>
    <scope>NUCLEOTIDE SEQUENCE [LARGE SCALE GENOMIC DNA]</scope>
    <source>
        <strain evidence="3">S238N-H82 / ATCC MYA-4686</strain>
    </source>
</reference>
<evidence type="ECO:0000256" key="1">
    <source>
        <dbReference type="SAM" id="SignalP"/>
    </source>
</evidence>
<dbReference type="RefSeq" id="XP_001879491.1">
    <property type="nucleotide sequence ID" value="XM_001879456.1"/>
</dbReference>
<dbReference type="EMBL" id="DS547098">
    <property type="protein sequence ID" value="EDR10106.1"/>
    <property type="molecule type" value="Genomic_DNA"/>
</dbReference>
<gene>
    <name evidence="2" type="primary">MISSP23.4</name>
    <name evidence="2" type="ORF">LACBIDRAFT_293729</name>
</gene>
<keyword evidence="1" id="KW-0732">Signal</keyword>
<protein>
    <submittedName>
        <fullName evidence="2">Ectomycorrhiza-regulated small secreted protein</fullName>
    </submittedName>
</protein>